<keyword evidence="1" id="KW-1133">Transmembrane helix</keyword>
<reference evidence="2 3" key="1">
    <citation type="submission" date="2019-08" db="EMBL/GenBank/DDBJ databases">
        <title>Draft genome sequences of two oriental melons (Cucumis melo L. var makuwa).</title>
        <authorList>
            <person name="Kwon S.-Y."/>
        </authorList>
    </citation>
    <scope>NUCLEOTIDE SEQUENCE [LARGE SCALE GENOMIC DNA]</scope>
    <source>
        <strain evidence="3">cv. Chang Bougi</strain>
        <tissue evidence="2">Leaf</tissue>
    </source>
</reference>
<gene>
    <name evidence="2" type="ORF">E5676_scaffold265G001830</name>
</gene>
<sequence length="328" mass="37260">MVPKVCSNLMVSKSKKLDFPTPNLNCSHVSNEDRNLRPLARNVCPLELGNDRGGLGSIDNEEFVDDGGHESDIEFKGDDDVHGLHMFDSNAQLHYEVNIDNEHEILKSDEDESPHLITKKKQKRVEKLMGCTVFLLAESYLEDVQLKYEDVSHCYRSKEIIQDFLKEFGIDLSYKRVWRAQEVIHSMTRGFLKESYALLARHKEALKIANLGTHCDFELIAGKCQALLQSRFSQLSGGIPPRPLTLTMSRSKHKMPKLKTISYGLSLSSTTFPISRLVCSPHRIENAPCSYLATKVQLFVLWWEMLGVTLLALILNLYLVLLFPSLPI</sequence>
<accession>A0A5D3C7U6</accession>
<evidence type="ECO:0000313" key="3">
    <source>
        <dbReference type="Proteomes" id="UP000321947"/>
    </source>
</evidence>
<dbReference type="Proteomes" id="UP000321947">
    <property type="component" value="Unassembled WGS sequence"/>
</dbReference>
<keyword evidence="1" id="KW-0472">Membrane</keyword>
<evidence type="ECO:0000313" key="2">
    <source>
        <dbReference type="EMBL" id="TYK08037.1"/>
    </source>
</evidence>
<proteinExistence type="predicted"/>
<evidence type="ECO:0000256" key="1">
    <source>
        <dbReference type="SAM" id="Phobius"/>
    </source>
</evidence>
<comment type="caution">
    <text evidence="2">The sequence shown here is derived from an EMBL/GenBank/DDBJ whole genome shotgun (WGS) entry which is preliminary data.</text>
</comment>
<name>A0A5D3C7U6_CUCMM</name>
<keyword evidence="1" id="KW-0812">Transmembrane</keyword>
<dbReference type="AlphaFoldDB" id="A0A5D3C7U6"/>
<protein>
    <submittedName>
        <fullName evidence="2">MuDRA-like transposase</fullName>
    </submittedName>
</protein>
<organism evidence="2 3">
    <name type="scientific">Cucumis melo var. makuwa</name>
    <name type="common">Oriental melon</name>
    <dbReference type="NCBI Taxonomy" id="1194695"/>
    <lineage>
        <taxon>Eukaryota</taxon>
        <taxon>Viridiplantae</taxon>
        <taxon>Streptophyta</taxon>
        <taxon>Embryophyta</taxon>
        <taxon>Tracheophyta</taxon>
        <taxon>Spermatophyta</taxon>
        <taxon>Magnoliopsida</taxon>
        <taxon>eudicotyledons</taxon>
        <taxon>Gunneridae</taxon>
        <taxon>Pentapetalae</taxon>
        <taxon>rosids</taxon>
        <taxon>fabids</taxon>
        <taxon>Cucurbitales</taxon>
        <taxon>Cucurbitaceae</taxon>
        <taxon>Benincaseae</taxon>
        <taxon>Cucumis</taxon>
    </lineage>
</organism>
<feature type="transmembrane region" description="Helical" evidence="1">
    <location>
        <begin position="300"/>
        <end position="323"/>
    </location>
</feature>
<dbReference type="EMBL" id="SSTD01012952">
    <property type="protein sequence ID" value="TYK08037.1"/>
    <property type="molecule type" value="Genomic_DNA"/>
</dbReference>